<dbReference type="GeneID" id="101852865"/>
<evidence type="ECO:0000259" key="6">
    <source>
        <dbReference type="PROSITE" id="PS50262"/>
    </source>
</evidence>
<dbReference type="Proteomes" id="UP000694888">
    <property type="component" value="Unplaced"/>
</dbReference>
<dbReference type="PANTHER" id="PTHR46641">
    <property type="entry name" value="FMRFAMIDE RECEPTOR-RELATED"/>
    <property type="match status" value="1"/>
</dbReference>
<keyword evidence="2 5" id="KW-0812">Transmembrane</keyword>
<reference evidence="8" key="1">
    <citation type="submission" date="2025-08" db="UniProtKB">
        <authorList>
            <consortium name="RefSeq"/>
        </authorList>
    </citation>
    <scope>IDENTIFICATION</scope>
</reference>
<dbReference type="InterPro" id="IPR017452">
    <property type="entry name" value="GPCR_Rhodpsn_7TM"/>
</dbReference>
<evidence type="ECO:0000256" key="5">
    <source>
        <dbReference type="SAM" id="Phobius"/>
    </source>
</evidence>
<feature type="transmembrane region" description="Helical" evidence="5">
    <location>
        <begin position="268"/>
        <end position="288"/>
    </location>
</feature>
<accession>A0ABM0JXG7</accession>
<feature type="transmembrane region" description="Helical" evidence="5">
    <location>
        <begin position="45"/>
        <end position="66"/>
    </location>
</feature>
<dbReference type="SUPFAM" id="SSF81321">
    <property type="entry name" value="Family A G protein-coupled receptor-like"/>
    <property type="match status" value="1"/>
</dbReference>
<comment type="subcellular location">
    <subcellularLocation>
        <location evidence="1">Membrane</location>
    </subcellularLocation>
</comment>
<evidence type="ECO:0000256" key="3">
    <source>
        <dbReference type="ARBA" id="ARBA00022989"/>
    </source>
</evidence>
<dbReference type="PANTHER" id="PTHR46641:SF2">
    <property type="entry name" value="FMRFAMIDE RECEPTOR"/>
    <property type="match status" value="1"/>
</dbReference>
<dbReference type="InterPro" id="IPR019427">
    <property type="entry name" value="7TM_GPCR_serpentine_rcpt_Srw"/>
</dbReference>
<proteinExistence type="predicted"/>
<feature type="transmembrane region" description="Helical" evidence="5">
    <location>
        <begin position="78"/>
        <end position="103"/>
    </location>
</feature>
<keyword evidence="3 5" id="KW-1133">Transmembrane helix</keyword>
<evidence type="ECO:0000256" key="1">
    <source>
        <dbReference type="ARBA" id="ARBA00004370"/>
    </source>
</evidence>
<evidence type="ECO:0000313" key="8">
    <source>
        <dbReference type="RefSeq" id="XP_005103843.1"/>
    </source>
</evidence>
<feature type="transmembrane region" description="Helical" evidence="5">
    <location>
        <begin position="209"/>
        <end position="239"/>
    </location>
</feature>
<protein>
    <submittedName>
        <fullName evidence="8">Pyroglutamylated RF-amide peptide receptor-like</fullName>
    </submittedName>
</protein>
<feature type="domain" description="G-protein coupled receptors family 1 profile" evidence="6">
    <location>
        <begin position="57"/>
        <end position="331"/>
    </location>
</feature>
<organism evidence="7 8">
    <name type="scientific">Aplysia californica</name>
    <name type="common">California sea hare</name>
    <dbReference type="NCBI Taxonomy" id="6500"/>
    <lineage>
        <taxon>Eukaryota</taxon>
        <taxon>Metazoa</taxon>
        <taxon>Spiralia</taxon>
        <taxon>Lophotrochozoa</taxon>
        <taxon>Mollusca</taxon>
        <taxon>Gastropoda</taxon>
        <taxon>Heterobranchia</taxon>
        <taxon>Euthyneura</taxon>
        <taxon>Tectipleura</taxon>
        <taxon>Aplysiida</taxon>
        <taxon>Aplysioidea</taxon>
        <taxon>Aplysiidae</taxon>
        <taxon>Aplysia</taxon>
    </lineage>
</organism>
<evidence type="ECO:0000256" key="2">
    <source>
        <dbReference type="ARBA" id="ARBA00022692"/>
    </source>
</evidence>
<dbReference type="Pfam" id="PF10324">
    <property type="entry name" value="7TM_GPCR_Srw"/>
    <property type="match status" value="1"/>
</dbReference>
<sequence>MANKSQFAPEWVFKMGADTQVFENSEPNELVSREFRDVCEQSLQVFILFINVFGVFTNGINIRVFIRQGIASDTTTIGLSALALSDLLGCFFMIPASLCYVIKFLDYTDYRNCVALTSMPCHYPHVMFSRITCWLTVYISVERTLCVMMPLKVRFLLRPKVARNVVSFVFFFFVVFHIPFAANTRIVLEFDPAFNQSMAVNRETKSGQLFFYINSLLGTTILSTVAMLIVAVTTSVMLYKLKTTQKWRKSVSSVSTKSASSSSKEHEVFQTVTMVTAIYLVCLVGGHTPGFATLFFPGVSLSGLNKNLFLVMYTFKFFFDAVNSSVNFIFYIRISSRFKAAFNSIYNHNPRDMGTAP</sequence>
<keyword evidence="4 5" id="KW-0472">Membrane</keyword>
<gene>
    <name evidence="8" type="primary">LOC101852865</name>
</gene>
<keyword evidence="7" id="KW-1185">Reference proteome</keyword>
<name>A0ABM0JXG7_APLCA</name>
<evidence type="ECO:0000256" key="4">
    <source>
        <dbReference type="ARBA" id="ARBA00023136"/>
    </source>
</evidence>
<dbReference type="PROSITE" id="PS50262">
    <property type="entry name" value="G_PROTEIN_RECEP_F1_2"/>
    <property type="match status" value="1"/>
</dbReference>
<evidence type="ECO:0000313" key="7">
    <source>
        <dbReference type="Proteomes" id="UP000694888"/>
    </source>
</evidence>
<dbReference type="Gene3D" id="1.20.1070.10">
    <property type="entry name" value="Rhodopsin 7-helix transmembrane proteins"/>
    <property type="match status" value="1"/>
</dbReference>
<dbReference type="InterPro" id="IPR052954">
    <property type="entry name" value="GPCR-Ligand_Int"/>
</dbReference>
<feature type="transmembrane region" description="Helical" evidence="5">
    <location>
        <begin position="308"/>
        <end position="332"/>
    </location>
</feature>
<feature type="transmembrane region" description="Helical" evidence="5">
    <location>
        <begin position="161"/>
        <end position="182"/>
    </location>
</feature>
<dbReference type="RefSeq" id="XP_005103843.1">
    <property type="nucleotide sequence ID" value="XM_005103786.1"/>
</dbReference>